<gene>
    <name evidence="1" type="ORF">AWC38_SpisGene24589</name>
</gene>
<evidence type="ECO:0000313" key="1">
    <source>
        <dbReference type="EMBL" id="PFX11605.1"/>
    </source>
</evidence>
<reference evidence="2" key="1">
    <citation type="journal article" date="2017" name="bioRxiv">
        <title>Comparative analysis of the genomes of Stylophora pistillata and Acropora digitifera provides evidence for extensive differences between species of corals.</title>
        <authorList>
            <person name="Voolstra C.R."/>
            <person name="Li Y."/>
            <person name="Liew Y.J."/>
            <person name="Baumgarten S."/>
            <person name="Zoccola D."/>
            <person name="Flot J.-F."/>
            <person name="Tambutte S."/>
            <person name="Allemand D."/>
            <person name="Aranda M."/>
        </authorList>
    </citation>
    <scope>NUCLEOTIDE SEQUENCE [LARGE SCALE GENOMIC DNA]</scope>
</reference>
<keyword evidence="2" id="KW-1185">Reference proteome</keyword>
<dbReference type="EMBL" id="LSMT01002137">
    <property type="protein sequence ID" value="PFX11605.1"/>
    <property type="molecule type" value="Genomic_DNA"/>
</dbReference>
<name>A0A2B4R5P8_STYPI</name>
<dbReference type="Proteomes" id="UP000225706">
    <property type="component" value="Unassembled WGS sequence"/>
</dbReference>
<protein>
    <submittedName>
        <fullName evidence="1">Uncharacterized protein</fullName>
    </submittedName>
</protein>
<dbReference type="OrthoDB" id="5948429at2759"/>
<proteinExistence type="predicted"/>
<organism evidence="1 2">
    <name type="scientific">Stylophora pistillata</name>
    <name type="common">Smooth cauliflower coral</name>
    <dbReference type="NCBI Taxonomy" id="50429"/>
    <lineage>
        <taxon>Eukaryota</taxon>
        <taxon>Metazoa</taxon>
        <taxon>Cnidaria</taxon>
        <taxon>Anthozoa</taxon>
        <taxon>Hexacorallia</taxon>
        <taxon>Scleractinia</taxon>
        <taxon>Astrocoeniina</taxon>
        <taxon>Pocilloporidae</taxon>
        <taxon>Stylophora</taxon>
    </lineage>
</organism>
<evidence type="ECO:0000313" key="2">
    <source>
        <dbReference type="Proteomes" id="UP000225706"/>
    </source>
</evidence>
<accession>A0A2B4R5P8</accession>
<dbReference type="AlphaFoldDB" id="A0A2B4R5P8"/>
<comment type="caution">
    <text evidence="1">The sequence shown here is derived from an EMBL/GenBank/DDBJ whole genome shotgun (WGS) entry which is preliminary data.</text>
</comment>
<sequence>MVKVYWTCEIVSRNDVPTQASATEKPSNNSSPNVFIYLTQTEQCLPPNLASSSEIGDPKTCNCDVIVLSFRTKCQVRKWPHITYQFYPSSTWGTGRNVLYFAAIARSPGYHYYIFLDEDVVLRFNSFAPPEMKRLPPYRVFEKWLLDYEPAVGILDYTGHHGAKWTNDRRKKVCNKTDSPLVIPTVWYDAIFNAFHYKSIEHLFPYRTRYERKSWWSQQYFMFSAVELIFRGQALMFMPVTADNPKHRPYPGYSPNLNRYWREYIDTIREEAPLIYRNRSLFKNLKQHLEGYVISTRTYCMNVTRHQSIKPYAHFDSQTEI</sequence>